<evidence type="ECO:0000313" key="8">
    <source>
        <dbReference type="Proteomes" id="UP000269721"/>
    </source>
</evidence>
<dbReference type="EMBL" id="KZ994841">
    <property type="protein sequence ID" value="RKO91926.1"/>
    <property type="molecule type" value="Genomic_DNA"/>
</dbReference>
<protein>
    <recommendedName>
        <fullName evidence="6">Protein kinase domain-containing protein</fullName>
    </recommendedName>
</protein>
<dbReference type="Gene3D" id="1.10.510.10">
    <property type="entry name" value="Transferase(Phosphotransferase) domain 1"/>
    <property type="match status" value="1"/>
</dbReference>
<keyword evidence="2" id="KW-0808">Transferase</keyword>
<evidence type="ECO:0000259" key="6">
    <source>
        <dbReference type="PROSITE" id="PS50011"/>
    </source>
</evidence>
<dbReference type="InterPro" id="IPR051175">
    <property type="entry name" value="CLK_kinases"/>
</dbReference>
<dbReference type="InterPro" id="IPR011009">
    <property type="entry name" value="Kinase-like_dom_sf"/>
</dbReference>
<evidence type="ECO:0000256" key="4">
    <source>
        <dbReference type="ARBA" id="ARBA00022777"/>
    </source>
</evidence>
<dbReference type="SUPFAM" id="SSF56112">
    <property type="entry name" value="Protein kinase-like (PK-like)"/>
    <property type="match status" value="1"/>
</dbReference>
<dbReference type="GO" id="GO:0043484">
    <property type="term" value="P:regulation of RNA splicing"/>
    <property type="evidence" value="ECO:0007669"/>
    <property type="project" value="TreeGrafter"/>
</dbReference>
<dbReference type="InterPro" id="IPR000719">
    <property type="entry name" value="Prot_kinase_dom"/>
</dbReference>
<accession>A0A4P9WMH2</accession>
<reference evidence="8" key="1">
    <citation type="journal article" date="2018" name="Nat. Microbiol.">
        <title>Leveraging single-cell genomics to expand the fungal tree of life.</title>
        <authorList>
            <person name="Ahrendt S.R."/>
            <person name="Quandt C.A."/>
            <person name="Ciobanu D."/>
            <person name="Clum A."/>
            <person name="Salamov A."/>
            <person name="Andreopoulos B."/>
            <person name="Cheng J.F."/>
            <person name="Woyke T."/>
            <person name="Pelin A."/>
            <person name="Henrissat B."/>
            <person name="Reynolds N.K."/>
            <person name="Benny G.L."/>
            <person name="Smith M.E."/>
            <person name="James T.Y."/>
            <person name="Grigoriev I.V."/>
        </authorList>
    </citation>
    <scope>NUCLEOTIDE SEQUENCE [LARGE SCALE GENOMIC DNA]</scope>
</reference>
<dbReference type="OrthoDB" id="283111at2759"/>
<dbReference type="AlphaFoldDB" id="A0A4P9WMH2"/>
<organism evidence="7 8">
    <name type="scientific">Blyttiomyces helicus</name>
    <dbReference type="NCBI Taxonomy" id="388810"/>
    <lineage>
        <taxon>Eukaryota</taxon>
        <taxon>Fungi</taxon>
        <taxon>Fungi incertae sedis</taxon>
        <taxon>Chytridiomycota</taxon>
        <taxon>Chytridiomycota incertae sedis</taxon>
        <taxon>Chytridiomycetes</taxon>
        <taxon>Chytridiomycetes incertae sedis</taxon>
        <taxon>Blyttiomyces</taxon>
    </lineage>
</organism>
<feature type="domain" description="Protein kinase" evidence="6">
    <location>
        <begin position="1"/>
        <end position="214"/>
    </location>
</feature>
<gene>
    <name evidence="7" type="ORF">BDK51DRAFT_39415</name>
</gene>
<evidence type="ECO:0000256" key="1">
    <source>
        <dbReference type="ARBA" id="ARBA00022527"/>
    </source>
</evidence>
<name>A0A4P9WMH2_9FUNG</name>
<evidence type="ECO:0000313" key="7">
    <source>
        <dbReference type="EMBL" id="RKO91926.1"/>
    </source>
</evidence>
<dbReference type="PROSITE" id="PS50011">
    <property type="entry name" value="PROTEIN_KINASE_DOM"/>
    <property type="match status" value="1"/>
</dbReference>
<sequence>MVFELLAESVFDFLKENTFAPFPALKIQSFAMQILECRTLPVINVRHRSAPLGTNNKYFDDPDALFHDPPATSVKNPIRLIHFGSAIFEDAYHSSVVSTRHYRAPEIIHGAVVPCEVAMWCILKIRHPHLCKFRGRGPPYLSKRRGRPKVFHNKNKKSFVAGARPQCGQTVCSFEWLVSVRVPLVNVRLSHFPSKRNGPRSASQLARVSLPPVLLVLIRPGMDNLAQANHQYPSCASRS</sequence>
<keyword evidence="3" id="KW-0547">Nucleotide-binding</keyword>
<keyword evidence="1" id="KW-0723">Serine/threonine-protein kinase</keyword>
<dbReference type="Proteomes" id="UP000269721">
    <property type="component" value="Unassembled WGS sequence"/>
</dbReference>
<keyword evidence="4" id="KW-0418">Kinase</keyword>
<keyword evidence="5" id="KW-0067">ATP-binding</keyword>
<dbReference type="GO" id="GO:0005524">
    <property type="term" value="F:ATP binding"/>
    <property type="evidence" value="ECO:0007669"/>
    <property type="project" value="UniProtKB-KW"/>
</dbReference>
<dbReference type="GO" id="GO:0005634">
    <property type="term" value="C:nucleus"/>
    <property type="evidence" value="ECO:0007669"/>
    <property type="project" value="TreeGrafter"/>
</dbReference>
<dbReference type="PANTHER" id="PTHR45646:SF11">
    <property type="entry name" value="SERINE_THREONINE-PROTEIN KINASE DOA"/>
    <property type="match status" value="1"/>
</dbReference>
<keyword evidence="8" id="KW-1185">Reference proteome</keyword>
<evidence type="ECO:0000256" key="5">
    <source>
        <dbReference type="ARBA" id="ARBA00022840"/>
    </source>
</evidence>
<dbReference type="GO" id="GO:0004674">
    <property type="term" value="F:protein serine/threonine kinase activity"/>
    <property type="evidence" value="ECO:0007669"/>
    <property type="project" value="UniProtKB-KW"/>
</dbReference>
<evidence type="ECO:0000256" key="2">
    <source>
        <dbReference type="ARBA" id="ARBA00022679"/>
    </source>
</evidence>
<dbReference type="PANTHER" id="PTHR45646">
    <property type="entry name" value="SERINE/THREONINE-PROTEIN KINASE DOA-RELATED"/>
    <property type="match status" value="1"/>
</dbReference>
<proteinExistence type="predicted"/>
<evidence type="ECO:0000256" key="3">
    <source>
        <dbReference type="ARBA" id="ARBA00022741"/>
    </source>
</evidence>